<reference evidence="1 2" key="1">
    <citation type="submission" date="2021-06" db="EMBL/GenBank/DDBJ databases">
        <authorList>
            <person name="Kallberg Y."/>
            <person name="Tangrot J."/>
            <person name="Rosling A."/>
        </authorList>
    </citation>
    <scope>NUCLEOTIDE SEQUENCE [LARGE SCALE GENOMIC DNA]</scope>
    <source>
        <strain evidence="1 2">120-4 pot B 10/14</strain>
    </source>
</reference>
<organism evidence="1 2">
    <name type="scientific">Gigaspora margarita</name>
    <dbReference type="NCBI Taxonomy" id="4874"/>
    <lineage>
        <taxon>Eukaryota</taxon>
        <taxon>Fungi</taxon>
        <taxon>Fungi incertae sedis</taxon>
        <taxon>Mucoromycota</taxon>
        <taxon>Glomeromycotina</taxon>
        <taxon>Glomeromycetes</taxon>
        <taxon>Diversisporales</taxon>
        <taxon>Gigasporaceae</taxon>
        <taxon>Gigaspora</taxon>
    </lineage>
</organism>
<feature type="non-terminal residue" evidence="1">
    <location>
        <position position="119"/>
    </location>
</feature>
<proteinExistence type="predicted"/>
<dbReference type="Proteomes" id="UP000789901">
    <property type="component" value="Unassembled WGS sequence"/>
</dbReference>
<accession>A0ABN7WY47</accession>
<dbReference type="EMBL" id="CAJVQB010072819">
    <property type="protein sequence ID" value="CAG8843567.1"/>
    <property type="molecule type" value="Genomic_DNA"/>
</dbReference>
<sequence>MNHFEQQAFGIPTNNAGFSRKPSPYNLLYLAWKLNDGYDSSDKDKPLNINSQVIRNLFSGLLGFQYNQYQLPLRTRWCYELRTAKQYLDRRVAHIDFTNWFINKLENYNNTPKQYLNDW</sequence>
<keyword evidence="2" id="KW-1185">Reference proteome</keyword>
<protein>
    <submittedName>
        <fullName evidence="1">19515_t:CDS:1</fullName>
    </submittedName>
</protein>
<name>A0ABN7WY47_GIGMA</name>
<comment type="caution">
    <text evidence="1">The sequence shown here is derived from an EMBL/GenBank/DDBJ whole genome shotgun (WGS) entry which is preliminary data.</text>
</comment>
<evidence type="ECO:0000313" key="1">
    <source>
        <dbReference type="EMBL" id="CAG8843567.1"/>
    </source>
</evidence>
<gene>
    <name evidence="1" type="ORF">GMARGA_LOCUS36610</name>
</gene>
<evidence type="ECO:0000313" key="2">
    <source>
        <dbReference type="Proteomes" id="UP000789901"/>
    </source>
</evidence>